<dbReference type="GO" id="GO:0052621">
    <property type="term" value="F:diguanylate cyclase activity"/>
    <property type="evidence" value="ECO:0007669"/>
    <property type="project" value="UniProtKB-EC"/>
</dbReference>
<name>A0A2S5Z7Y1_9GAMM</name>
<dbReference type="PROSITE" id="PS50887">
    <property type="entry name" value="GGDEF"/>
    <property type="match status" value="1"/>
</dbReference>
<proteinExistence type="predicted"/>
<gene>
    <name evidence="4" type="ORF">KEHDKFFH_13990</name>
</gene>
<comment type="caution">
    <text evidence="4">The sequence shown here is derived from an EMBL/GenBank/DDBJ whole genome shotgun (WGS) entry which is preliminary data.</text>
</comment>
<reference evidence="4 5" key="1">
    <citation type="submission" date="2018-01" db="EMBL/GenBank/DDBJ databases">
        <title>Complete genome sequences of the type strains of Marinobacter flavimaris and Marinobacter maroccanus.</title>
        <authorList>
            <person name="Palau M."/>
            <person name="Boujida N."/>
            <person name="Manresa A."/>
            <person name="Minana-Galbis D."/>
        </authorList>
    </citation>
    <scope>NUCLEOTIDE SEQUENCE [LARGE SCALE GENOMIC DNA]</scope>
    <source>
        <strain evidence="4 5">N4</strain>
    </source>
</reference>
<keyword evidence="5" id="KW-1185">Reference proteome</keyword>
<dbReference type="InterPro" id="IPR050469">
    <property type="entry name" value="Diguanylate_Cyclase"/>
</dbReference>
<dbReference type="EC" id="2.7.7.65" evidence="1"/>
<organism evidence="4 5">
    <name type="scientific">Marinobacter maroccanus</name>
    <dbReference type="NCBI Taxonomy" id="2055143"/>
    <lineage>
        <taxon>Bacteria</taxon>
        <taxon>Pseudomonadati</taxon>
        <taxon>Pseudomonadota</taxon>
        <taxon>Gammaproteobacteria</taxon>
        <taxon>Pseudomonadales</taxon>
        <taxon>Marinobacteraceae</taxon>
        <taxon>Marinobacter</taxon>
    </lineage>
</organism>
<dbReference type="InterPro" id="IPR043128">
    <property type="entry name" value="Rev_trsase/Diguanyl_cyclase"/>
</dbReference>
<dbReference type="PANTHER" id="PTHR45138:SF9">
    <property type="entry name" value="DIGUANYLATE CYCLASE DGCM-RELATED"/>
    <property type="match status" value="1"/>
</dbReference>
<dbReference type="SMART" id="SM00267">
    <property type="entry name" value="GGDEF"/>
    <property type="match status" value="1"/>
</dbReference>
<dbReference type="Pfam" id="PF00990">
    <property type="entry name" value="GGDEF"/>
    <property type="match status" value="1"/>
</dbReference>
<dbReference type="Gene3D" id="3.30.70.270">
    <property type="match status" value="1"/>
</dbReference>
<protein>
    <recommendedName>
        <fullName evidence="1">diguanylate cyclase</fullName>
        <ecNumber evidence="1">2.7.7.65</ecNumber>
    </recommendedName>
</protein>
<comment type="catalytic activity">
    <reaction evidence="2">
        <text>2 GTP = 3',3'-c-di-GMP + 2 diphosphate</text>
        <dbReference type="Rhea" id="RHEA:24898"/>
        <dbReference type="ChEBI" id="CHEBI:33019"/>
        <dbReference type="ChEBI" id="CHEBI:37565"/>
        <dbReference type="ChEBI" id="CHEBI:58805"/>
        <dbReference type="EC" id="2.7.7.65"/>
    </reaction>
</comment>
<dbReference type="PANTHER" id="PTHR45138">
    <property type="entry name" value="REGULATORY COMPONENTS OF SENSORY TRANSDUCTION SYSTEM"/>
    <property type="match status" value="1"/>
</dbReference>
<evidence type="ECO:0000313" key="5">
    <source>
        <dbReference type="Proteomes" id="UP000239917"/>
    </source>
</evidence>
<dbReference type="NCBIfam" id="TIGR00254">
    <property type="entry name" value="GGDEF"/>
    <property type="match status" value="1"/>
</dbReference>
<dbReference type="InterPro" id="IPR000160">
    <property type="entry name" value="GGDEF_dom"/>
</dbReference>
<dbReference type="Proteomes" id="UP000239917">
    <property type="component" value="Unassembled WGS sequence"/>
</dbReference>
<evidence type="ECO:0000259" key="3">
    <source>
        <dbReference type="PROSITE" id="PS50887"/>
    </source>
</evidence>
<dbReference type="CDD" id="cd01949">
    <property type="entry name" value="GGDEF"/>
    <property type="match status" value="1"/>
</dbReference>
<feature type="domain" description="GGDEF" evidence="3">
    <location>
        <begin position="39"/>
        <end position="138"/>
    </location>
</feature>
<accession>A0A2S5Z7Y1</accession>
<dbReference type="OrthoDB" id="9812260at2"/>
<evidence type="ECO:0000313" key="4">
    <source>
        <dbReference type="EMBL" id="PPI83477.1"/>
    </source>
</evidence>
<dbReference type="EMBL" id="PSSX01000013">
    <property type="protein sequence ID" value="PPI83477.1"/>
    <property type="molecule type" value="Genomic_DNA"/>
</dbReference>
<evidence type="ECO:0000256" key="2">
    <source>
        <dbReference type="ARBA" id="ARBA00034247"/>
    </source>
</evidence>
<dbReference type="AlphaFoldDB" id="A0A2S5Z7Y1"/>
<evidence type="ECO:0000256" key="1">
    <source>
        <dbReference type="ARBA" id="ARBA00012528"/>
    </source>
</evidence>
<dbReference type="InterPro" id="IPR029787">
    <property type="entry name" value="Nucleotide_cyclase"/>
</dbReference>
<dbReference type="SUPFAM" id="SSF55073">
    <property type="entry name" value="Nucleotide cyclase"/>
    <property type="match status" value="1"/>
</dbReference>
<sequence>MEQELQHLSTIDELTGADNRRHVLAEFEPHLANYIRYGSAFSLISMDIDHFKAVNDSYGHLVGDDVLKRFSEIVSERIRRTDIFARTGGEEFLILMPHTTRQFQMLIFWQRDLEKRWRPSGSKLPITNISRLLSAPEL</sequence>